<dbReference type="Proteomes" id="UP001500363">
    <property type="component" value="Unassembled WGS sequence"/>
</dbReference>
<sequence>MIVDAHHHFWQVAAQDQPWRDNRHDAIARDYTPEDLAAELSRTGVDRTVLIQSVDEPAENDRLLQYAEAPYVGAVVGWLPLSDPEAARREIDRVAALAGERSEVRGAGPGISGERSVAGGGGRFHHPHTPPAWPAGLGRFAGEFSGVRCLVGRDPLGWLGDAATVDLFRELAEAEIAWDVVPVTAAQTKAVLGLADAVPDLRIVVDHLGRPPVDSGGWEPWAGLVRELAGCPRVGMKVSLGIDLLTELDEWPELRRYLAWVVECFGAHRLMVASNWPVVLLRASYEQAWTNLRTALEDVVQDQDELAAVLGGTAADYYRIN</sequence>
<feature type="region of interest" description="Disordered" evidence="2">
    <location>
        <begin position="105"/>
        <end position="129"/>
    </location>
</feature>
<proteinExistence type="inferred from homology"/>
<feature type="domain" description="Amidohydrolase-related" evidence="3">
    <location>
        <begin position="3"/>
        <end position="320"/>
    </location>
</feature>
<evidence type="ECO:0000259" key="3">
    <source>
        <dbReference type="Pfam" id="PF04909"/>
    </source>
</evidence>
<evidence type="ECO:0000256" key="1">
    <source>
        <dbReference type="ARBA" id="ARBA00038310"/>
    </source>
</evidence>
<dbReference type="InterPro" id="IPR052350">
    <property type="entry name" value="Metallo-dep_Lactonases"/>
</dbReference>
<dbReference type="EMBL" id="BAAANC010000001">
    <property type="protein sequence ID" value="GAA1519037.1"/>
    <property type="molecule type" value="Genomic_DNA"/>
</dbReference>
<name>A0ABP4L9A8_9ACTN</name>
<dbReference type="InterPro" id="IPR006680">
    <property type="entry name" value="Amidohydro-rel"/>
</dbReference>
<evidence type="ECO:0000256" key="2">
    <source>
        <dbReference type="SAM" id="MobiDB-lite"/>
    </source>
</evidence>
<evidence type="ECO:0000313" key="5">
    <source>
        <dbReference type="Proteomes" id="UP001500363"/>
    </source>
</evidence>
<comment type="similarity">
    <text evidence="1">Belongs to the metallo-dependent hydrolases superfamily.</text>
</comment>
<comment type="caution">
    <text evidence="4">The sequence shown here is derived from an EMBL/GenBank/DDBJ whole genome shotgun (WGS) entry which is preliminary data.</text>
</comment>
<accession>A0ABP4L9A8</accession>
<dbReference type="SUPFAM" id="SSF51556">
    <property type="entry name" value="Metallo-dependent hydrolases"/>
    <property type="match status" value="1"/>
</dbReference>
<evidence type="ECO:0000313" key="4">
    <source>
        <dbReference type="EMBL" id="GAA1519037.1"/>
    </source>
</evidence>
<protein>
    <submittedName>
        <fullName evidence="4">Amidohydrolase family protein</fullName>
    </submittedName>
</protein>
<dbReference type="Pfam" id="PF04909">
    <property type="entry name" value="Amidohydro_2"/>
    <property type="match status" value="1"/>
</dbReference>
<reference evidence="5" key="1">
    <citation type="journal article" date="2019" name="Int. J. Syst. Evol. Microbiol.">
        <title>The Global Catalogue of Microorganisms (GCM) 10K type strain sequencing project: providing services to taxonomists for standard genome sequencing and annotation.</title>
        <authorList>
            <consortium name="The Broad Institute Genomics Platform"/>
            <consortium name="The Broad Institute Genome Sequencing Center for Infectious Disease"/>
            <person name="Wu L."/>
            <person name="Ma J."/>
        </authorList>
    </citation>
    <scope>NUCLEOTIDE SEQUENCE [LARGE SCALE GENOMIC DNA]</scope>
    <source>
        <strain evidence="5">JCM 14303</strain>
    </source>
</reference>
<gene>
    <name evidence="4" type="ORF">GCM10009741_18930</name>
</gene>
<dbReference type="InterPro" id="IPR032466">
    <property type="entry name" value="Metal_Hydrolase"/>
</dbReference>
<dbReference type="Gene3D" id="3.20.20.140">
    <property type="entry name" value="Metal-dependent hydrolases"/>
    <property type="match status" value="2"/>
</dbReference>
<dbReference type="PANTHER" id="PTHR43569:SF2">
    <property type="entry name" value="AMIDOHYDROLASE-RELATED DOMAIN-CONTAINING PROTEIN"/>
    <property type="match status" value="1"/>
</dbReference>
<organism evidence="4 5">
    <name type="scientific">Kribbella lupini</name>
    <dbReference type="NCBI Taxonomy" id="291602"/>
    <lineage>
        <taxon>Bacteria</taxon>
        <taxon>Bacillati</taxon>
        <taxon>Actinomycetota</taxon>
        <taxon>Actinomycetes</taxon>
        <taxon>Propionibacteriales</taxon>
        <taxon>Kribbellaceae</taxon>
        <taxon>Kribbella</taxon>
    </lineage>
</organism>
<dbReference type="RefSeq" id="WP_344172077.1">
    <property type="nucleotide sequence ID" value="NZ_BAAANC010000001.1"/>
</dbReference>
<keyword evidence="5" id="KW-1185">Reference proteome</keyword>
<dbReference type="PANTHER" id="PTHR43569">
    <property type="entry name" value="AMIDOHYDROLASE"/>
    <property type="match status" value="1"/>
</dbReference>